<proteinExistence type="predicted"/>
<keyword evidence="1" id="KW-1133">Transmembrane helix</keyword>
<sequence>MQTFNIMISLVESLVLLIKIHRDYYKNILLLPWKYGTESCEHIFGISCQFCADFNYLEIVQMIPKINQYLRSVKSDDLTFKKEKKVSIIYFLIIFILQLHDLFILGYDFNEYGEINLIDDNLECLRYWPSDTEIDNAIKVGYEKAVHLAKYLEMTAIPHDAHYFAIY</sequence>
<dbReference type="Proteomes" id="UP000233469">
    <property type="component" value="Unassembled WGS sequence"/>
</dbReference>
<dbReference type="VEuPathDB" id="FungiDB:RhiirA1_472244"/>
<dbReference type="VEuPathDB" id="FungiDB:FUN_017768"/>
<keyword evidence="1" id="KW-0472">Membrane</keyword>
<reference evidence="2 3" key="2">
    <citation type="submission" date="2017-10" db="EMBL/GenBank/DDBJ databases">
        <title>Extensive intraspecific genome diversity in a model arbuscular mycorrhizal fungus.</title>
        <authorList>
            <person name="Chen E.C.H."/>
            <person name="Morin E."/>
            <person name="Baudet D."/>
            <person name="Noel J."/>
            <person name="Ndikumana S."/>
            <person name="Charron P."/>
            <person name="St-Onge C."/>
            <person name="Giorgi J."/>
            <person name="Grigoriev I.V."/>
            <person name="Roux C."/>
            <person name="Martin F.M."/>
            <person name="Corradi N."/>
        </authorList>
    </citation>
    <scope>NUCLEOTIDE SEQUENCE [LARGE SCALE GENOMIC DNA]</scope>
    <source>
        <strain evidence="2 3">C2</strain>
    </source>
</reference>
<gene>
    <name evidence="2" type="ORF">RhiirC2_652996</name>
</gene>
<evidence type="ECO:0000313" key="3">
    <source>
        <dbReference type="Proteomes" id="UP000233469"/>
    </source>
</evidence>
<evidence type="ECO:0000313" key="2">
    <source>
        <dbReference type="EMBL" id="PKK77632.1"/>
    </source>
</evidence>
<evidence type="ECO:0000256" key="1">
    <source>
        <dbReference type="SAM" id="Phobius"/>
    </source>
</evidence>
<dbReference type="AlphaFoldDB" id="A0A2N1NUQ0"/>
<reference evidence="2 3" key="1">
    <citation type="submission" date="2016-04" db="EMBL/GenBank/DDBJ databases">
        <title>Genome analyses suggest a sexual origin of heterokaryosis in a supposedly ancient asexual fungus.</title>
        <authorList>
            <person name="Ropars J."/>
            <person name="Sedzielewska K."/>
            <person name="Noel J."/>
            <person name="Charron P."/>
            <person name="Farinelli L."/>
            <person name="Marton T."/>
            <person name="Kruger M."/>
            <person name="Pelin A."/>
            <person name="Brachmann A."/>
            <person name="Corradi N."/>
        </authorList>
    </citation>
    <scope>NUCLEOTIDE SEQUENCE [LARGE SCALE GENOMIC DNA]</scope>
    <source>
        <strain evidence="2 3">C2</strain>
    </source>
</reference>
<dbReference type="EMBL" id="LLXL01000119">
    <property type="protein sequence ID" value="PKK77632.1"/>
    <property type="molecule type" value="Genomic_DNA"/>
</dbReference>
<protein>
    <submittedName>
        <fullName evidence="2">Uncharacterized protein</fullName>
    </submittedName>
</protein>
<comment type="caution">
    <text evidence="2">The sequence shown here is derived from an EMBL/GenBank/DDBJ whole genome shotgun (WGS) entry which is preliminary data.</text>
</comment>
<feature type="transmembrane region" description="Helical" evidence="1">
    <location>
        <begin position="88"/>
        <end position="107"/>
    </location>
</feature>
<name>A0A2N1NUQ0_9GLOM</name>
<keyword evidence="1" id="KW-0812">Transmembrane</keyword>
<accession>A0A2N1NUQ0</accession>
<dbReference type="VEuPathDB" id="FungiDB:RhiirFUN_023150"/>
<organism evidence="2 3">
    <name type="scientific">Rhizophagus irregularis</name>
    <dbReference type="NCBI Taxonomy" id="588596"/>
    <lineage>
        <taxon>Eukaryota</taxon>
        <taxon>Fungi</taxon>
        <taxon>Fungi incertae sedis</taxon>
        <taxon>Mucoromycota</taxon>
        <taxon>Glomeromycotina</taxon>
        <taxon>Glomeromycetes</taxon>
        <taxon>Glomerales</taxon>
        <taxon>Glomeraceae</taxon>
        <taxon>Rhizophagus</taxon>
    </lineage>
</organism>